<dbReference type="EMBL" id="JBDFQZ010000011">
    <property type="protein sequence ID" value="KAK9678014.1"/>
    <property type="molecule type" value="Genomic_DNA"/>
</dbReference>
<feature type="region of interest" description="Disordered" evidence="1">
    <location>
        <begin position="118"/>
        <end position="158"/>
    </location>
</feature>
<reference evidence="2" key="1">
    <citation type="submission" date="2024-03" db="EMBL/GenBank/DDBJ databases">
        <title>WGS assembly of Saponaria officinalis var. Norfolk2.</title>
        <authorList>
            <person name="Jenkins J."/>
            <person name="Shu S."/>
            <person name="Grimwood J."/>
            <person name="Barry K."/>
            <person name="Goodstein D."/>
            <person name="Schmutz J."/>
            <person name="Leebens-Mack J."/>
            <person name="Osbourn A."/>
        </authorList>
    </citation>
    <scope>NUCLEOTIDE SEQUENCE [LARGE SCALE GENOMIC DNA]</scope>
    <source>
        <strain evidence="2">JIC</strain>
    </source>
</reference>
<organism evidence="2 3">
    <name type="scientific">Saponaria officinalis</name>
    <name type="common">Common soapwort</name>
    <name type="synonym">Lychnis saponaria</name>
    <dbReference type="NCBI Taxonomy" id="3572"/>
    <lineage>
        <taxon>Eukaryota</taxon>
        <taxon>Viridiplantae</taxon>
        <taxon>Streptophyta</taxon>
        <taxon>Embryophyta</taxon>
        <taxon>Tracheophyta</taxon>
        <taxon>Spermatophyta</taxon>
        <taxon>Magnoliopsida</taxon>
        <taxon>eudicotyledons</taxon>
        <taxon>Gunneridae</taxon>
        <taxon>Pentapetalae</taxon>
        <taxon>Caryophyllales</taxon>
        <taxon>Caryophyllaceae</taxon>
        <taxon>Caryophylleae</taxon>
        <taxon>Saponaria</taxon>
    </lineage>
</organism>
<evidence type="ECO:0000256" key="1">
    <source>
        <dbReference type="SAM" id="MobiDB-lite"/>
    </source>
</evidence>
<dbReference type="AlphaFoldDB" id="A0AAW1HQC2"/>
<comment type="caution">
    <text evidence="2">The sequence shown here is derived from an EMBL/GenBank/DDBJ whole genome shotgun (WGS) entry which is preliminary data.</text>
</comment>
<feature type="compositionally biased region" description="Low complexity" evidence="1">
    <location>
        <begin position="119"/>
        <end position="143"/>
    </location>
</feature>
<evidence type="ECO:0000313" key="2">
    <source>
        <dbReference type="EMBL" id="KAK9678014.1"/>
    </source>
</evidence>
<dbReference type="Proteomes" id="UP001443914">
    <property type="component" value="Unassembled WGS sequence"/>
</dbReference>
<evidence type="ECO:0000313" key="3">
    <source>
        <dbReference type="Proteomes" id="UP001443914"/>
    </source>
</evidence>
<protein>
    <submittedName>
        <fullName evidence="2">Uncharacterized protein</fullName>
    </submittedName>
</protein>
<keyword evidence="3" id="KW-1185">Reference proteome</keyword>
<proteinExistence type="predicted"/>
<accession>A0AAW1HQC2</accession>
<sequence length="393" mass="44046">MASEIHGDISQDSYISDRSLCSSMLAEIPTSSVIHPKNTMEFLSMTANNLETTVGFFLTDEQFTDMLHEFCDSFESAQFGSILSGTKHEHYRSQPGYRVPQESGYAADIAAGDNVADLVNNPPNNVNGDQNEAEGGNEGADNAADGDGDGAEGGNGGGTPRTVIIYRYELGSVNMQINLVEQINTNIIPSNCQSWNDLAENILLVWRHRDAANMNYPADHVTPPNCWPRAFTIFGNRSDDNRFQSYDWRNELNWEHVRASLDCVLAIEIVNGLGLAENGVPRELGNGPFYTCMYRLQLQQMQISLAHYNIMIPANKFESWDHLARIIFRGYSYTNDLNIVGNPDFIDAFNCWPRAVTLFGTWVPGRFQSIIWQTTNWEDIRSHLNCLVVIKNP</sequence>
<name>A0AAW1HQC2_SAPOF</name>
<gene>
    <name evidence="2" type="ORF">RND81_11G181900</name>
</gene>